<protein>
    <recommendedName>
        <fullName evidence="13">DNA polymerase</fullName>
        <ecNumber evidence="13">2.7.7.7</ecNumber>
    </recommendedName>
</protein>
<dbReference type="Pfam" id="PF24065">
    <property type="entry name" value="REV3_N"/>
    <property type="match status" value="1"/>
</dbReference>
<evidence type="ECO:0000313" key="21">
    <source>
        <dbReference type="Proteomes" id="UP000695007"/>
    </source>
</evidence>
<dbReference type="GO" id="GO:0005634">
    <property type="term" value="C:nucleus"/>
    <property type="evidence" value="ECO:0007669"/>
    <property type="project" value="UniProtKB-SubCell"/>
</dbReference>
<dbReference type="InterPro" id="IPR056435">
    <property type="entry name" value="DPOD/Z_N"/>
</dbReference>
<evidence type="ECO:0000256" key="5">
    <source>
        <dbReference type="ARBA" id="ARBA00022723"/>
    </source>
</evidence>
<dbReference type="InterPro" id="IPR036397">
    <property type="entry name" value="RNaseH_sf"/>
</dbReference>
<keyword evidence="4 13" id="KW-0548">Nucleotidyltransferase</keyword>
<dbReference type="GO" id="GO:0042276">
    <property type="term" value="P:error-prone translesion synthesis"/>
    <property type="evidence" value="ECO:0007669"/>
    <property type="project" value="TreeGrafter"/>
</dbReference>
<evidence type="ECO:0000259" key="17">
    <source>
        <dbReference type="Pfam" id="PF03104"/>
    </source>
</evidence>
<evidence type="ECO:0000256" key="2">
    <source>
        <dbReference type="ARBA" id="ARBA00005755"/>
    </source>
</evidence>
<feature type="domain" description="C4-type zinc-finger of DNA polymerase delta" evidence="18">
    <location>
        <begin position="1746"/>
        <end position="1813"/>
    </location>
</feature>
<evidence type="ECO:0000256" key="4">
    <source>
        <dbReference type="ARBA" id="ARBA00022695"/>
    </source>
</evidence>
<proteinExistence type="inferred from homology"/>
<dbReference type="PANTHER" id="PTHR45812:SF1">
    <property type="entry name" value="DNA POLYMERASE ZETA CATALYTIC SUBUNIT"/>
    <property type="match status" value="1"/>
</dbReference>
<evidence type="ECO:0000256" key="8">
    <source>
        <dbReference type="ARBA" id="ARBA00022932"/>
    </source>
</evidence>
<evidence type="ECO:0000259" key="20">
    <source>
        <dbReference type="Pfam" id="PF24065"/>
    </source>
</evidence>
<dbReference type="InterPro" id="IPR017964">
    <property type="entry name" value="DNA-dir_DNA_pol_B_CS"/>
</dbReference>
<dbReference type="GO" id="GO:0000724">
    <property type="term" value="P:double-strand break repair via homologous recombination"/>
    <property type="evidence" value="ECO:0007669"/>
    <property type="project" value="TreeGrafter"/>
</dbReference>
<dbReference type="Pfam" id="PF24055">
    <property type="entry name" value="POL3_N"/>
    <property type="match status" value="1"/>
</dbReference>
<dbReference type="InterPro" id="IPR043502">
    <property type="entry name" value="DNA/RNA_pol_sf"/>
</dbReference>
<dbReference type="PROSITE" id="PS00116">
    <property type="entry name" value="DNA_POLYMERASE_B"/>
    <property type="match status" value="1"/>
</dbReference>
<dbReference type="EC" id="2.7.7.7" evidence="13"/>
<dbReference type="InterPro" id="IPR030559">
    <property type="entry name" value="PolZ_Rev3"/>
</dbReference>
<dbReference type="GO" id="GO:0006260">
    <property type="term" value="P:DNA replication"/>
    <property type="evidence" value="ECO:0007669"/>
    <property type="project" value="UniProtKB-KW"/>
</dbReference>
<dbReference type="GO" id="GO:0008270">
    <property type="term" value="F:zinc ion binding"/>
    <property type="evidence" value="ECO:0007669"/>
    <property type="project" value="UniProtKB-KW"/>
</dbReference>
<dbReference type="PRINTS" id="PR00106">
    <property type="entry name" value="DNAPOLB"/>
</dbReference>
<accession>A0AAJ6YHG4</accession>
<dbReference type="GO" id="GO:0003887">
    <property type="term" value="F:DNA-directed DNA polymerase activity"/>
    <property type="evidence" value="ECO:0007669"/>
    <property type="project" value="UniProtKB-KW"/>
</dbReference>
<evidence type="ECO:0000256" key="7">
    <source>
        <dbReference type="ARBA" id="ARBA00022833"/>
    </source>
</evidence>
<dbReference type="PANTHER" id="PTHR45812">
    <property type="entry name" value="DNA POLYMERASE ZETA CATALYTIC SUBUNIT"/>
    <property type="match status" value="1"/>
</dbReference>
<dbReference type="FunFam" id="3.30.420.10:FF:000024">
    <property type="entry name" value="DNA polymerase zeta catalytic subunit"/>
    <property type="match status" value="1"/>
</dbReference>
<dbReference type="Gene3D" id="1.10.132.60">
    <property type="entry name" value="DNA polymerase family B, C-terminal domain"/>
    <property type="match status" value="1"/>
</dbReference>
<organism evidence="21 22">
    <name type="scientific">Ceratosolen solmsi marchali</name>
    <dbReference type="NCBI Taxonomy" id="326594"/>
    <lineage>
        <taxon>Eukaryota</taxon>
        <taxon>Metazoa</taxon>
        <taxon>Ecdysozoa</taxon>
        <taxon>Arthropoda</taxon>
        <taxon>Hexapoda</taxon>
        <taxon>Insecta</taxon>
        <taxon>Pterygota</taxon>
        <taxon>Neoptera</taxon>
        <taxon>Endopterygota</taxon>
        <taxon>Hymenoptera</taxon>
        <taxon>Apocrita</taxon>
        <taxon>Proctotrupomorpha</taxon>
        <taxon>Chalcidoidea</taxon>
        <taxon>Agaonidae</taxon>
        <taxon>Agaoninae</taxon>
        <taxon>Ceratosolen</taxon>
    </lineage>
</organism>
<keyword evidence="13" id="KW-0539">Nucleus</keyword>
<evidence type="ECO:0000259" key="16">
    <source>
        <dbReference type="Pfam" id="PF00136"/>
    </source>
</evidence>
<dbReference type="CDD" id="cd05534">
    <property type="entry name" value="POLBc_zeta"/>
    <property type="match status" value="1"/>
</dbReference>
<keyword evidence="21" id="KW-1185">Reference proteome</keyword>
<feature type="region of interest" description="Disordered" evidence="15">
    <location>
        <begin position="267"/>
        <end position="289"/>
    </location>
</feature>
<feature type="compositionally biased region" description="Basic residues" evidence="15">
    <location>
        <begin position="575"/>
        <end position="586"/>
    </location>
</feature>
<keyword evidence="13" id="KW-0863">Zinc-finger</keyword>
<keyword evidence="10 13" id="KW-0411">Iron-sulfur</keyword>
<keyword evidence="8 13" id="KW-0239">DNA-directed DNA polymerase</keyword>
<keyword evidence="7 13" id="KW-0862">Zinc</keyword>
<dbReference type="KEGG" id="csol:105362384"/>
<evidence type="ECO:0000256" key="13">
    <source>
        <dbReference type="RuleBase" id="RU000442"/>
    </source>
</evidence>
<evidence type="ECO:0000256" key="3">
    <source>
        <dbReference type="ARBA" id="ARBA00022679"/>
    </source>
</evidence>
<dbReference type="CDD" id="cd05778">
    <property type="entry name" value="DNA_polB_zeta_exo"/>
    <property type="match status" value="1"/>
</dbReference>
<dbReference type="GO" id="GO:0016035">
    <property type="term" value="C:zeta DNA polymerase complex"/>
    <property type="evidence" value="ECO:0007669"/>
    <property type="project" value="InterPro"/>
</dbReference>
<dbReference type="Gene3D" id="3.90.1600.10">
    <property type="entry name" value="Palm domain of DNA polymerase"/>
    <property type="match status" value="1"/>
</dbReference>
<keyword evidence="13" id="KW-0235">DNA replication</keyword>
<feature type="region of interest" description="Disordered" evidence="15">
    <location>
        <begin position="306"/>
        <end position="328"/>
    </location>
</feature>
<feature type="domain" description="DNA polymerase delta/zeta catalytic subunit N-terminal" evidence="19">
    <location>
        <begin position="56"/>
        <end position="133"/>
    </location>
</feature>
<comment type="cofactor">
    <cofactor evidence="1 13">
        <name>[4Fe-4S] cluster</name>
        <dbReference type="ChEBI" id="CHEBI:49883"/>
    </cofactor>
</comment>
<dbReference type="FunFam" id="1.10.132.60:FF:000005">
    <property type="entry name" value="Putative DNA polymerase zeta catalytic subunit"/>
    <property type="match status" value="1"/>
</dbReference>
<evidence type="ECO:0000256" key="11">
    <source>
        <dbReference type="ARBA" id="ARBA00023204"/>
    </source>
</evidence>
<dbReference type="GO" id="GO:0000166">
    <property type="term" value="F:nucleotide binding"/>
    <property type="evidence" value="ECO:0007669"/>
    <property type="project" value="InterPro"/>
</dbReference>
<dbReference type="SUPFAM" id="SSF56672">
    <property type="entry name" value="DNA/RNA polymerases"/>
    <property type="match status" value="1"/>
</dbReference>
<dbReference type="InterPro" id="IPR056447">
    <property type="entry name" value="REV3_N"/>
</dbReference>
<evidence type="ECO:0000259" key="19">
    <source>
        <dbReference type="Pfam" id="PF24055"/>
    </source>
</evidence>
<evidence type="ECO:0000256" key="14">
    <source>
        <dbReference type="SAM" id="Coils"/>
    </source>
</evidence>
<comment type="subcellular location">
    <subcellularLocation>
        <location evidence="13">Nucleus</location>
    </subcellularLocation>
</comment>
<feature type="compositionally biased region" description="Basic and acidic residues" evidence="15">
    <location>
        <begin position="674"/>
        <end position="688"/>
    </location>
</feature>
<feature type="compositionally biased region" description="Polar residues" evidence="15">
    <location>
        <begin position="269"/>
        <end position="287"/>
    </location>
</feature>
<feature type="region of interest" description="Disordered" evidence="15">
    <location>
        <begin position="803"/>
        <end position="844"/>
    </location>
</feature>
<dbReference type="RefSeq" id="XP_011498126.1">
    <property type="nucleotide sequence ID" value="XM_011499824.1"/>
</dbReference>
<dbReference type="InterPro" id="IPR006172">
    <property type="entry name" value="DNA-dir_DNA_pol_B"/>
</dbReference>
<evidence type="ECO:0000259" key="18">
    <source>
        <dbReference type="Pfam" id="PF14260"/>
    </source>
</evidence>
<feature type="domain" description="DNA polymerase zeta catalytic subunit N-terminal" evidence="20">
    <location>
        <begin position="1"/>
        <end position="55"/>
    </location>
</feature>
<comment type="catalytic activity">
    <reaction evidence="12 13">
        <text>DNA(n) + a 2'-deoxyribonucleoside 5'-triphosphate = DNA(n+1) + diphosphate</text>
        <dbReference type="Rhea" id="RHEA:22508"/>
        <dbReference type="Rhea" id="RHEA-COMP:17339"/>
        <dbReference type="Rhea" id="RHEA-COMP:17340"/>
        <dbReference type="ChEBI" id="CHEBI:33019"/>
        <dbReference type="ChEBI" id="CHEBI:61560"/>
        <dbReference type="ChEBI" id="CHEBI:173112"/>
        <dbReference type="EC" id="2.7.7.7"/>
    </reaction>
</comment>
<dbReference type="GeneID" id="105362384"/>
<dbReference type="FunFam" id="1.10.287.690:FF:000002">
    <property type="entry name" value="DNA polymerase zeta"/>
    <property type="match status" value="1"/>
</dbReference>
<dbReference type="Pfam" id="PF14260">
    <property type="entry name" value="zf-C4pol"/>
    <property type="match status" value="1"/>
</dbReference>
<dbReference type="InterPro" id="IPR006134">
    <property type="entry name" value="DNA-dir_DNA_pol_B_multi_dom"/>
</dbReference>
<dbReference type="InterPro" id="IPR025687">
    <property type="entry name" value="Znf-C4pol"/>
</dbReference>
<feature type="domain" description="DNA-directed DNA polymerase family B exonuclease" evidence="17">
    <location>
        <begin position="996"/>
        <end position="1185"/>
    </location>
</feature>
<feature type="coiled-coil region" evidence="14">
    <location>
        <begin position="425"/>
        <end position="452"/>
    </location>
</feature>
<keyword evidence="9 13" id="KW-0408">Iron</keyword>
<dbReference type="Gene3D" id="3.30.420.10">
    <property type="entry name" value="Ribonuclease H-like superfamily/Ribonuclease H"/>
    <property type="match status" value="1"/>
</dbReference>
<gene>
    <name evidence="22" type="primary">LOC105362384</name>
</gene>
<dbReference type="InterPro" id="IPR012337">
    <property type="entry name" value="RNaseH-like_sf"/>
</dbReference>
<feature type="region of interest" description="Disordered" evidence="15">
    <location>
        <begin position="911"/>
        <end position="941"/>
    </location>
</feature>
<dbReference type="InterPro" id="IPR006133">
    <property type="entry name" value="DNA-dir_DNA_pol_B_exonuc"/>
</dbReference>
<dbReference type="Gene3D" id="1.10.287.690">
    <property type="entry name" value="Helix hairpin bin"/>
    <property type="match status" value="1"/>
</dbReference>
<keyword evidence="13" id="KW-0238">DNA-binding</keyword>
<evidence type="ECO:0000256" key="15">
    <source>
        <dbReference type="SAM" id="MobiDB-lite"/>
    </source>
</evidence>
<dbReference type="Pfam" id="PF00136">
    <property type="entry name" value="DNA_pol_B"/>
    <property type="match status" value="1"/>
</dbReference>
<comment type="similarity">
    <text evidence="2 13">Belongs to the DNA polymerase type-B family.</text>
</comment>
<feature type="domain" description="DNA-directed DNA polymerase family B multifunctional" evidence="16">
    <location>
        <begin position="1249"/>
        <end position="1699"/>
    </location>
</feature>
<dbReference type="GO" id="GO:0051539">
    <property type="term" value="F:4 iron, 4 sulfur cluster binding"/>
    <property type="evidence" value="ECO:0007669"/>
    <property type="project" value="UniProtKB-KW"/>
</dbReference>
<keyword evidence="11" id="KW-0234">DNA repair</keyword>
<feature type="compositionally biased region" description="Basic and acidic residues" evidence="15">
    <location>
        <begin position="813"/>
        <end position="822"/>
    </location>
</feature>
<keyword evidence="14" id="KW-0175">Coiled coil</keyword>
<keyword evidence="5 13" id="KW-0479">Metal-binding</keyword>
<dbReference type="SMART" id="SM00486">
    <property type="entry name" value="POLBc"/>
    <property type="match status" value="1"/>
</dbReference>
<feature type="compositionally biased region" description="Basic and acidic residues" evidence="15">
    <location>
        <begin position="911"/>
        <end position="923"/>
    </location>
</feature>
<evidence type="ECO:0000313" key="22">
    <source>
        <dbReference type="RefSeq" id="XP_011498126.1"/>
    </source>
</evidence>
<evidence type="ECO:0000256" key="6">
    <source>
        <dbReference type="ARBA" id="ARBA00022763"/>
    </source>
</evidence>
<dbReference type="InterPro" id="IPR023211">
    <property type="entry name" value="DNA_pol_palm_dom_sf"/>
</dbReference>
<dbReference type="SUPFAM" id="SSF53098">
    <property type="entry name" value="Ribonuclease H-like"/>
    <property type="match status" value="1"/>
</dbReference>
<reference evidence="22" key="1">
    <citation type="submission" date="2025-08" db="UniProtKB">
        <authorList>
            <consortium name="RefSeq"/>
        </authorList>
    </citation>
    <scope>IDENTIFICATION</scope>
</reference>
<dbReference type="CTD" id="136035703"/>
<evidence type="ECO:0000256" key="9">
    <source>
        <dbReference type="ARBA" id="ARBA00023004"/>
    </source>
</evidence>
<sequence length="1837" mass="207833">MYSVRLVSADSYQAAPIPDVDPTFSQFRGSDIKQVPVVRIFGITHAGEKVCLHVHGVFPYMYVPYSGHVNADMLVYRLAASLDANINVSLGSSNSKRQHVYKIQQVSGIPFYGYHKKAHHFLKIYFYNPAMMKRAIDLLQNGRVLGQIFQPHEAHISFILQFMIDYNIYGMSMIDLRYVKHRHSAITDQNLSKLSDNLDETLDFDVEKKEYMPHSIAKQSVCKLEMDAWASDILNRDVIDKGIDLNPGIAAIWEEEKARRVQFDLGGDSQLTYPKSPERSQVSSLLKNNDRYHEKRLAQRLSAIDSQMDDASSSPGSENSSYPIPVSNDSKLLNASQLEVHAGPLESTRHNTLQSLLHRNTKSESTVRPSQSSSCDNNISLSSSDLDIVDILVNLAEEQQNISSSIDSNSILGSQNSQADQNFPIMNDKEMNDEEEEDVEDLNITLLELSSLNFSQWESKRTTSQEQQGSENDGSQIELVLESLKETTISNLFDNIPQFDGPIDDDDIRSQLRDNSVNETIERQEFLTCEYKSGKRPKCATSVTPSKTKETSGSSEKRTRKSTKKNKFEDSLPKTPHRSPSKRLKKITSPSCPSRNYSPLKIEIRNAQKTEAISSCATPSTSYVGQKVRKNLQPKRILSALQEFHPEGEDVRPASASIKKPSGKTLATQISEKSFARETEDDNDKTLVEDSDDSLETVVSMPNNPVFINETDSNDTIHSNEKLSNLSATNFSDDLAALEMECIGQNELSFNPLIGRRSNNLSDRNVFSMFSDRRDVCVTMSPKLKSPSRECIVGSLKSPGIAMSDNARPHCSKQSDAKASAEHEDDVYCDNNDNQRKSKEDKNQESFYRSFGNIAGLANWRKMKIQELNLSEDKLSSLNLEPEFPNGKTVAIRPLKAPPDRKSVIAWLEARDKEQKDKTDETNQKSNAESQDPRDSDTNSLFLDPTYSRGTFRGVGGDSGASKHLGVSCGQIEFDRRSSIMNVEHGNFANAKALTTYQFLTILCLEVHVITRSKLLPDPQYDAIGAVFYAIYNDVPPDWEKTKPLECGIVIVESAEANSKCKSSNYANAQKEQSIVYVENEIDMFNSVLSIIERHDPEILIGWDLELLSWGYMFQRASLLGRNLSCEVSRIRGTSFNWGKERDQASSELHLETLGELRLPGRIVLDIWRLMRHEIALTSYTYENVMFHVMNERIPHPSFEILTNWWATLNCRWRVIDHYTNKVIGVHRILHHLDIINRTSEHARLYGIQFYEVFSRGSQFRVESMMLRLAKPLNYIPVSPSAQQRGCMRAPESLPLILEPESTMYCDPVVVLDFQSLYPSIIIAYNYCFSTCLGRVEHIGAPQPFTFGATSLKVDKTLAKKLLNNKINFAPCGVAFVKEEVRRGILPRMLTEILETRLMVKKAIKDHSKEDRALQRALDSRQLGLKLIANVTYGYTAANFSGRMPCIEVGDSVVSKGKETLERAIKMVESTPKWGARVIYGDTDSLFVLLKGKSREEAFNIGAEIAETVTAANPKPVKLKFEKVMQPCILQTKKRYCGYIYENKNDKPVYLAKGIETVRRDGCPAVAKILEKTLRILFETKDLSLVKQYVTRQLDKILTHRVSIQDLIFAKEFRGMKGYKPTACVPALELTKRLIQKDPRAIPNTGSRVPYIIVAGGPNVPLIRCVRSPMELILDPNLRPNAIYYITKVIIPPLNRCLNLIGVDAYSWFMDMPHRQRSLNRVHGDLLNVNRKPKTTISQYLYNTACPSCGELCDRGICEDCIKNQTQTLVVLYEKCRQYERIYSNIKMMCESCIGIMDCDSCTSLDCPIFYRRIQAQIDNTQVSYLYNLIQCMEYLS</sequence>
<evidence type="ECO:0000256" key="1">
    <source>
        <dbReference type="ARBA" id="ARBA00001966"/>
    </source>
</evidence>
<feature type="compositionally biased region" description="Basic and acidic residues" evidence="15">
    <location>
        <begin position="833"/>
        <end position="844"/>
    </location>
</feature>
<dbReference type="Proteomes" id="UP000695007">
    <property type="component" value="Unplaced"/>
</dbReference>
<evidence type="ECO:0000256" key="10">
    <source>
        <dbReference type="ARBA" id="ARBA00023014"/>
    </source>
</evidence>
<evidence type="ECO:0000256" key="12">
    <source>
        <dbReference type="ARBA" id="ARBA00049244"/>
    </source>
</evidence>
<keyword evidence="6" id="KW-0227">DNA damage</keyword>
<keyword evidence="13" id="KW-0004">4Fe-4S</keyword>
<dbReference type="InterPro" id="IPR042087">
    <property type="entry name" value="DNA_pol_B_thumb"/>
</dbReference>
<dbReference type="GO" id="GO:0003677">
    <property type="term" value="F:DNA binding"/>
    <property type="evidence" value="ECO:0007669"/>
    <property type="project" value="UniProtKB-KW"/>
</dbReference>
<dbReference type="Gene3D" id="3.30.342.10">
    <property type="entry name" value="DNA Polymerase, chain B, domain 1"/>
    <property type="match status" value="1"/>
</dbReference>
<feature type="region of interest" description="Disordered" evidence="15">
    <location>
        <begin position="674"/>
        <end position="694"/>
    </location>
</feature>
<name>A0AAJ6YHG4_9HYME</name>
<dbReference type="Pfam" id="PF03104">
    <property type="entry name" value="DNA_pol_B_exo1"/>
    <property type="match status" value="1"/>
</dbReference>
<feature type="region of interest" description="Disordered" evidence="15">
    <location>
        <begin position="536"/>
        <end position="596"/>
    </location>
</feature>
<feature type="compositionally biased region" description="Low complexity" evidence="15">
    <location>
        <begin position="312"/>
        <end position="321"/>
    </location>
</feature>
<keyword evidence="3 13" id="KW-0808">Transferase</keyword>